<dbReference type="PANTHER" id="PTHR10606">
    <property type="entry name" value="6-PHOSPHOFRUCTO-2-KINASE/FRUCTOSE-2,6-BISPHOSPHATASE"/>
    <property type="match status" value="1"/>
</dbReference>
<sequence>MTCMLKVSHVPVHEIIISTIDKPKLLSQIKQDLNPLYGLPILCFIFRHRSNIRKAHVFSTTDGYSLDVFVVDGWPAEGSLLCNDMLMTQMACLKRWKKQLQQAKLLKNLCFLIQVNNISGYLPGRIVFFLVNTHLTPCPILLTRHGESRDNVRGRIGGDTAMSETGELYAKKLANFVEKRLKSERTASIRTSTLQRTVLSTSSIVGFSKIQWRALDEIYAGVCDGMTYEEIKKNMPEEYESRKKDKLRYRLKPVIIELERQRAPVVVISHQAVLRALYAYFADRPLNEIPQIE</sequence>
<accession>A0A7J7NTS2</accession>
<dbReference type="GO" id="GO:0005524">
    <property type="term" value="F:ATP binding"/>
    <property type="evidence" value="ECO:0007669"/>
    <property type="project" value="InterPro"/>
</dbReference>
<dbReference type="Proteomes" id="UP000541444">
    <property type="component" value="Unassembled WGS sequence"/>
</dbReference>
<dbReference type="InterPro" id="IPR029033">
    <property type="entry name" value="His_PPase_superfam"/>
</dbReference>
<dbReference type="GO" id="GO:0003873">
    <property type="term" value="F:6-phosphofructo-2-kinase activity"/>
    <property type="evidence" value="ECO:0007669"/>
    <property type="project" value="TreeGrafter"/>
</dbReference>
<dbReference type="SMART" id="SM00855">
    <property type="entry name" value="PGAM"/>
    <property type="match status" value="1"/>
</dbReference>
<dbReference type="PRINTS" id="PR00991">
    <property type="entry name" value="6PFRUCTKNASE"/>
</dbReference>
<dbReference type="EMBL" id="JACGCM010000589">
    <property type="protein sequence ID" value="KAF6170382.1"/>
    <property type="molecule type" value="Genomic_DNA"/>
</dbReference>
<evidence type="ECO:0000313" key="1">
    <source>
        <dbReference type="EMBL" id="KAF6170382.1"/>
    </source>
</evidence>
<reference evidence="1 2" key="1">
    <citation type="journal article" date="2020" name="IScience">
        <title>Genome Sequencing of the Endangered Kingdonia uniflora (Circaeasteraceae, Ranunculales) Reveals Potential Mechanisms of Evolutionary Specialization.</title>
        <authorList>
            <person name="Sun Y."/>
            <person name="Deng T."/>
            <person name="Zhang A."/>
            <person name="Moore M.J."/>
            <person name="Landis J.B."/>
            <person name="Lin N."/>
            <person name="Zhang H."/>
            <person name="Zhang X."/>
            <person name="Huang J."/>
            <person name="Zhang X."/>
            <person name="Sun H."/>
            <person name="Wang H."/>
        </authorList>
    </citation>
    <scope>NUCLEOTIDE SEQUENCE [LARGE SCALE GENOMIC DNA]</scope>
    <source>
        <strain evidence="1">TB1705</strain>
        <tissue evidence="1">Leaf</tissue>
    </source>
</reference>
<dbReference type="InterPro" id="IPR013078">
    <property type="entry name" value="His_Pase_superF_clade-1"/>
</dbReference>
<dbReference type="AlphaFoldDB" id="A0A7J7NTS2"/>
<evidence type="ECO:0000313" key="2">
    <source>
        <dbReference type="Proteomes" id="UP000541444"/>
    </source>
</evidence>
<name>A0A7J7NTS2_9MAGN</name>
<keyword evidence="2" id="KW-1185">Reference proteome</keyword>
<dbReference type="GO" id="GO:0005829">
    <property type="term" value="C:cytosol"/>
    <property type="evidence" value="ECO:0007669"/>
    <property type="project" value="TreeGrafter"/>
</dbReference>
<dbReference type="OrthoDB" id="267323at2759"/>
<dbReference type="GO" id="GO:0004331">
    <property type="term" value="F:fructose-2,6-bisphosphate 2-phosphatase activity"/>
    <property type="evidence" value="ECO:0007669"/>
    <property type="project" value="TreeGrafter"/>
</dbReference>
<protein>
    <submittedName>
        <fullName evidence="1">Uncharacterized protein</fullName>
    </submittedName>
</protein>
<dbReference type="PROSITE" id="PS00175">
    <property type="entry name" value="PG_MUTASE"/>
    <property type="match status" value="1"/>
</dbReference>
<dbReference type="PANTHER" id="PTHR10606:SF44">
    <property type="entry name" value="6-PHOSPHOFRUCTO 2-KINASE_FRUCTOSE 2,6-BISPHOSPHATASE LONG FORM"/>
    <property type="match status" value="1"/>
</dbReference>
<dbReference type="InterPro" id="IPR003094">
    <property type="entry name" value="6Pfruct_kin"/>
</dbReference>
<dbReference type="Gene3D" id="3.40.50.1240">
    <property type="entry name" value="Phosphoglycerate mutase-like"/>
    <property type="match status" value="1"/>
</dbReference>
<dbReference type="GO" id="GO:0006003">
    <property type="term" value="P:fructose 2,6-bisphosphate metabolic process"/>
    <property type="evidence" value="ECO:0007669"/>
    <property type="project" value="InterPro"/>
</dbReference>
<gene>
    <name evidence="1" type="ORF">GIB67_014312</name>
</gene>
<dbReference type="Pfam" id="PF00300">
    <property type="entry name" value="His_Phos_1"/>
    <property type="match status" value="1"/>
</dbReference>
<dbReference type="CDD" id="cd07067">
    <property type="entry name" value="HP_PGM_like"/>
    <property type="match status" value="1"/>
</dbReference>
<proteinExistence type="predicted"/>
<organism evidence="1 2">
    <name type="scientific">Kingdonia uniflora</name>
    <dbReference type="NCBI Taxonomy" id="39325"/>
    <lineage>
        <taxon>Eukaryota</taxon>
        <taxon>Viridiplantae</taxon>
        <taxon>Streptophyta</taxon>
        <taxon>Embryophyta</taxon>
        <taxon>Tracheophyta</taxon>
        <taxon>Spermatophyta</taxon>
        <taxon>Magnoliopsida</taxon>
        <taxon>Ranunculales</taxon>
        <taxon>Circaeasteraceae</taxon>
        <taxon>Kingdonia</taxon>
    </lineage>
</organism>
<feature type="non-terminal residue" evidence="1">
    <location>
        <position position="1"/>
    </location>
</feature>
<dbReference type="FunFam" id="3.40.50.1240:FF:000006">
    <property type="entry name" value="6-phosphofructo-2-kinase/fructose-2, 6-bisphosphatase"/>
    <property type="match status" value="1"/>
</dbReference>
<dbReference type="SUPFAM" id="SSF53254">
    <property type="entry name" value="Phosphoglycerate mutase-like"/>
    <property type="match status" value="1"/>
</dbReference>
<dbReference type="InterPro" id="IPR001345">
    <property type="entry name" value="PG/BPGM_mutase_AS"/>
</dbReference>
<comment type="caution">
    <text evidence="1">The sequence shown here is derived from an EMBL/GenBank/DDBJ whole genome shotgun (WGS) entry which is preliminary data.</text>
</comment>